<evidence type="ECO:0000256" key="1">
    <source>
        <dbReference type="ARBA" id="ARBA00004374"/>
    </source>
</evidence>
<sequence length="446" mass="48829">MDPEPAPLTERISPPLSNTYVPREHEPDASEIDKIRKWQEERIERRLRGEYESAVLRLGDLIRGSMATPMRISSIRVQGAVQTRSSFLNWLIEPHLSQAKKDDTSTLKDVLTSTKHITNTLLEADIFSVVNPRIETSRDALSRPGDVDLVLSARQKGRYFLKTSTELGDQEGSVSIQGRSRNTFGGAETLEAAFSSGLKTRLAGHIALSAPISPNLKTHGEISVFGLEKDLTGFASCVEGVRGLRAIIRSTGVRTTNEVAYEAALRHVHALTQAASLSIREAAGHSTKSSLSHSWCYDSRNDKAVPSRGGYFRSYHELAGLGGSAAFLKSQLAFQVARGIFTGSTLSFSGKAGCLYELYGRPARFNDRFQLGGPLDYSVLLHILSGRSFADNIRTSISRPCISAGVGLLYRLEPVRVELNFGVPLIASRSDAHRRGFQIGIGLDFL</sequence>
<comment type="similarity">
    <text evidence="2">Belongs to the SAM50/omp85 family.</text>
</comment>
<evidence type="ECO:0000256" key="5">
    <source>
        <dbReference type="ARBA" id="ARBA00023136"/>
    </source>
</evidence>
<feature type="region of interest" description="Disordered" evidence="6">
    <location>
        <begin position="1"/>
        <end position="30"/>
    </location>
</feature>
<evidence type="ECO:0000256" key="4">
    <source>
        <dbReference type="ARBA" id="ARBA00022692"/>
    </source>
</evidence>
<dbReference type="GO" id="GO:0005741">
    <property type="term" value="C:mitochondrial outer membrane"/>
    <property type="evidence" value="ECO:0007669"/>
    <property type="project" value="UniProtKB-SubCell"/>
</dbReference>
<keyword evidence="9" id="KW-1185">Reference proteome</keyword>
<evidence type="ECO:0000313" key="8">
    <source>
        <dbReference type="EMBL" id="THH09565.1"/>
    </source>
</evidence>
<dbReference type="EMBL" id="SGPK01000059">
    <property type="protein sequence ID" value="THH09565.1"/>
    <property type="molecule type" value="Genomic_DNA"/>
</dbReference>
<evidence type="ECO:0000256" key="3">
    <source>
        <dbReference type="ARBA" id="ARBA00022452"/>
    </source>
</evidence>
<dbReference type="GO" id="GO:0045040">
    <property type="term" value="P:protein insertion into mitochondrial outer membrane"/>
    <property type="evidence" value="ECO:0007669"/>
    <property type="project" value="TreeGrafter"/>
</dbReference>
<dbReference type="OrthoDB" id="1724197at2759"/>
<protein>
    <recommendedName>
        <fullName evidence="7">Bacterial surface antigen (D15) domain-containing protein</fullName>
    </recommendedName>
</protein>
<evidence type="ECO:0000256" key="2">
    <source>
        <dbReference type="ARBA" id="ARBA00010913"/>
    </source>
</evidence>
<dbReference type="AlphaFoldDB" id="A0A4S4LD78"/>
<organism evidence="8 9">
    <name type="scientific">Phellinidium pouzarii</name>
    <dbReference type="NCBI Taxonomy" id="167371"/>
    <lineage>
        <taxon>Eukaryota</taxon>
        <taxon>Fungi</taxon>
        <taxon>Dikarya</taxon>
        <taxon>Basidiomycota</taxon>
        <taxon>Agaricomycotina</taxon>
        <taxon>Agaricomycetes</taxon>
        <taxon>Hymenochaetales</taxon>
        <taxon>Hymenochaetaceae</taxon>
        <taxon>Phellinidium</taxon>
    </lineage>
</organism>
<name>A0A4S4LD78_9AGAM</name>
<dbReference type="Pfam" id="PF01103">
    <property type="entry name" value="Omp85"/>
    <property type="match status" value="1"/>
</dbReference>
<dbReference type="InterPro" id="IPR000184">
    <property type="entry name" value="Bac_surfAg_D15"/>
</dbReference>
<dbReference type="InterPro" id="IPR039910">
    <property type="entry name" value="D15-like"/>
</dbReference>
<comment type="caution">
    <text evidence="8">The sequence shown here is derived from an EMBL/GenBank/DDBJ whole genome shotgun (WGS) entry which is preliminary data.</text>
</comment>
<dbReference type="Proteomes" id="UP000308199">
    <property type="component" value="Unassembled WGS sequence"/>
</dbReference>
<dbReference type="PANTHER" id="PTHR12815">
    <property type="entry name" value="SORTING AND ASSEMBLY MACHINERY SAMM50 PROTEIN FAMILY MEMBER"/>
    <property type="match status" value="1"/>
</dbReference>
<dbReference type="Gene3D" id="2.40.160.50">
    <property type="entry name" value="membrane protein fhac: a member of the omp85/tpsb transporter family"/>
    <property type="match status" value="1"/>
</dbReference>
<keyword evidence="4" id="KW-0812">Transmembrane</keyword>
<reference evidence="8 9" key="1">
    <citation type="submission" date="2019-02" db="EMBL/GenBank/DDBJ databases">
        <title>Genome sequencing of the rare red list fungi Phellinidium pouzarii.</title>
        <authorList>
            <person name="Buettner E."/>
            <person name="Kellner H."/>
        </authorList>
    </citation>
    <scope>NUCLEOTIDE SEQUENCE [LARGE SCALE GENOMIC DNA]</scope>
    <source>
        <strain evidence="8 9">DSM 108285</strain>
    </source>
</reference>
<dbReference type="PANTHER" id="PTHR12815:SF18">
    <property type="entry name" value="SORTING AND ASSEMBLY MACHINERY COMPONENT 50 HOMOLOG"/>
    <property type="match status" value="1"/>
</dbReference>
<evidence type="ECO:0000313" key="9">
    <source>
        <dbReference type="Proteomes" id="UP000308199"/>
    </source>
</evidence>
<accession>A0A4S4LD78</accession>
<evidence type="ECO:0000256" key="6">
    <source>
        <dbReference type="SAM" id="MobiDB-lite"/>
    </source>
</evidence>
<evidence type="ECO:0000259" key="7">
    <source>
        <dbReference type="Pfam" id="PF01103"/>
    </source>
</evidence>
<proteinExistence type="inferred from homology"/>
<keyword evidence="5" id="KW-0472">Membrane</keyword>
<feature type="domain" description="Bacterial surface antigen (D15)" evidence="7">
    <location>
        <begin position="248"/>
        <end position="374"/>
    </location>
</feature>
<comment type="subcellular location">
    <subcellularLocation>
        <location evidence="1">Mitochondrion outer membrane</location>
        <topology evidence="1">Multi-pass membrane protein</topology>
    </subcellularLocation>
</comment>
<keyword evidence="3" id="KW-1134">Transmembrane beta strand</keyword>
<gene>
    <name evidence="8" type="ORF">EW145_g1916</name>
</gene>